<dbReference type="EMBL" id="JBDFQZ010000001">
    <property type="protein sequence ID" value="KAK9756833.1"/>
    <property type="molecule type" value="Genomic_DNA"/>
</dbReference>
<keyword evidence="3 6" id="KW-0713">Self-incompatibility</keyword>
<dbReference type="AlphaFoldDB" id="A0AAW1NDG8"/>
<dbReference type="PANTHER" id="PTHR31232:SF164">
    <property type="entry name" value="S-PROTEIN HOMOLOG"/>
    <property type="match status" value="1"/>
</dbReference>
<dbReference type="GO" id="GO:0060320">
    <property type="term" value="P:rejection of self pollen"/>
    <property type="evidence" value="ECO:0007669"/>
    <property type="project" value="UniProtKB-KW"/>
</dbReference>
<dbReference type="InterPro" id="IPR010264">
    <property type="entry name" value="Self-incomp_S1"/>
</dbReference>
<name>A0AAW1NDG8_SAPOF</name>
<dbReference type="GO" id="GO:0005576">
    <property type="term" value="C:extracellular region"/>
    <property type="evidence" value="ECO:0007669"/>
    <property type="project" value="UniProtKB-SubCell"/>
</dbReference>
<keyword evidence="4 6" id="KW-0964">Secreted</keyword>
<evidence type="ECO:0000256" key="4">
    <source>
        <dbReference type="ARBA" id="ARBA00022525"/>
    </source>
</evidence>
<evidence type="ECO:0000313" key="7">
    <source>
        <dbReference type="EMBL" id="KAK9756833.1"/>
    </source>
</evidence>
<gene>
    <name evidence="7" type="ORF">RND81_01G123900</name>
</gene>
<evidence type="ECO:0000256" key="6">
    <source>
        <dbReference type="RuleBase" id="RU367044"/>
    </source>
</evidence>
<evidence type="ECO:0000313" key="8">
    <source>
        <dbReference type="Proteomes" id="UP001443914"/>
    </source>
</evidence>
<comment type="caution">
    <text evidence="7">The sequence shown here is derived from an EMBL/GenBank/DDBJ whole genome shotgun (WGS) entry which is preliminary data.</text>
</comment>
<dbReference type="Pfam" id="PF05938">
    <property type="entry name" value="Self-incomp_S1"/>
    <property type="match status" value="1"/>
</dbReference>
<evidence type="ECO:0000256" key="2">
    <source>
        <dbReference type="ARBA" id="ARBA00005581"/>
    </source>
</evidence>
<keyword evidence="5 6" id="KW-0732">Signal</keyword>
<feature type="chain" id="PRO_5043109429" description="S-protein homolog" evidence="6">
    <location>
        <begin position="27"/>
        <end position="142"/>
    </location>
</feature>
<protein>
    <recommendedName>
        <fullName evidence="6">S-protein homolog</fullName>
    </recommendedName>
</protein>
<evidence type="ECO:0000256" key="3">
    <source>
        <dbReference type="ARBA" id="ARBA00022471"/>
    </source>
</evidence>
<organism evidence="7 8">
    <name type="scientific">Saponaria officinalis</name>
    <name type="common">Common soapwort</name>
    <name type="synonym">Lychnis saponaria</name>
    <dbReference type="NCBI Taxonomy" id="3572"/>
    <lineage>
        <taxon>Eukaryota</taxon>
        <taxon>Viridiplantae</taxon>
        <taxon>Streptophyta</taxon>
        <taxon>Embryophyta</taxon>
        <taxon>Tracheophyta</taxon>
        <taxon>Spermatophyta</taxon>
        <taxon>Magnoliopsida</taxon>
        <taxon>eudicotyledons</taxon>
        <taxon>Gunneridae</taxon>
        <taxon>Pentapetalae</taxon>
        <taxon>Caryophyllales</taxon>
        <taxon>Caryophyllaceae</taxon>
        <taxon>Caryophylleae</taxon>
        <taxon>Saponaria</taxon>
    </lineage>
</organism>
<evidence type="ECO:0000256" key="1">
    <source>
        <dbReference type="ARBA" id="ARBA00004613"/>
    </source>
</evidence>
<comment type="subcellular location">
    <subcellularLocation>
        <location evidence="1 6">Secreted</location>
    </subcellularLocation>
</comment>
<proteinExistence type="inferred from homology"/>
<accession>A0AAW1NDG8</accession>
<sequence>MEYDHIITNMLLLSFILSCRVKEAKAWAVGPSHYEFNIENSMSHGVILSVHCMANEADLGPIRLPMHKNYTHGFKTEMFKTTRYYCDVTAPGRVQKVFDTFRDVIEFVDHECGGRHCFWKVMDDGIYLYHIQKQKYFKKYNW</sequence>
<dbReference type="Proteomes" id="UP001443914">
    <property type="component" value="Unassembled WGS sequence"/>
</dbReference>
<comment type="similarity">
    <text evidence="2 6">Belongs to the plant self-incompatibility (S1) protein family.</text>
</comment>
<feature type="signal peptide" evidence="6">
    <location>
        <begin position="1"/>
        <end position="26"/>
    </location>
</feature>
<keyword evidence="8" id="KW-1185">Reference proteome</keyword>
<dbReference type="PANTHER" id="PTHR31232">
    <property type="match status" value="1"/>
</dbReference>
<reference evidence="7" key="1">
    <citation type="submission" date="2024-03" db="EMBL/GenBank/DDBJ databases">
        <title>WGS assembly of Saponaria officinalis var. Norfolk2.</title>
        <authorList>
            <person name="Jenkins J."/>
            <person name="Shu S."/>
            <person name="Grimwood J."/>
            <person name="Barry K."/>
            <person name="Goodstein D."/>
            <person name="Schmutz J."/>
            <person name="Leebens-Mack J."/>
            <person name="Osbourn A."/>
        </authorList>
    </citation>
    <scope>NUCLEOTIDE SEQUENCE [LARGE SCALE GENOMIC DNA]</scope>
    <source>
        <strain evidence="7">JIC</strain>
    </source>
</reference>
<evidence type="ECO:0000256" key="5">
    <source>
        <dbReference type="ARBA" id="ARBA00022729"/>
    </source>
</evidence>